<evidence type="ECO:0000256" key="1">
    <source>
        <dbReference type="RuleBase" id="RU003682"/>
    </source>
</evidence>
<dbReference type="AlphaFoldDB" id="A0A1Y2F8W3"/>
<protein>
    <recommendedName>
        <fullName evidence="2">Fe2OG dioxygenase domain-containing protein</fullName>
    </recommendedName>
</protein>
<dbReference type="Proteomes" id="UP000193467">
    <property type="component" value="Unassembled WGS sequence"/>
</dbReference>
<dbReference type="Pfam" id="PF14226">
    <property type="entry name" value="DIOX_N"/>
    <property type="match status" value="1"/>
</dbReference>
<comment type="similarity">
    <text evidence="1">Belongs to the iron/ascorbate-dependent oxidoreductase family.</text>
</comment>
<proteinExistence type="inferred from homology"/>
<evidence type="ECO:0000313" key="3">
    <source>
        <dbReference type="EMBL" id="ORY79786.1"/>
    </source>
</evidence>
<dbReference type="EMBL" id="MCGR01000026">
    <property type="protein sequence ID" value="ORY79786.1"/>
    <property type="molecule type" value="Genomic_DNA"/>
</dbReference>
<dbReference type="InterPro" id="IPR026992">
    <property type="entry name" value="DIOX_N"/>
</dbReference>
<dbReference type="InParanoid" id="A0A1Y2F8W3"/>
<evidence type="ECO:0000259" key="2">
    <source>
        <dbReference type="PROSITE" id="PS51471"/>
    </source>
</evidence>
<keyword evidence="4" id="KW-1185">Reference proteome</keyword>
<keyword evidence="1" id="KW-0408">Iron</keyword>
<dbReference type="GO" id="GO:0016491">
    <property type="term" value="F:oxidoreductase activity"/>
    <property type="evidence" value="ECO:0007669"/>
    <property type="project" value="UniProtKB-KW"/>
</dbReference>
<gene>
    <name evidence="3" type="ORF">BCR35DRAFT_304620</name>
</gene>
<keyword evidence="1" id="KW-0560">Oxidoreductase</keyword>
<dbReference type="InterPro" id="IPR044861">
    <property type="entry name" value="IPNS-like_FE2OG_OXY"/>
</dbReference>
<comment type="caution">
    <text evidence="3">The sequence shown here is derived from an EMBL/GenBank/DDBJ whole genome shotgun (WGS) entry which is preliminary data.</text>
</comment>
<dbReference type="Gene3D" id="2.60.120.330">
    <property type="entry name" value="B-lactam Antibiotic, Isopenicillin N Synthase, Chain"/>
    <property type="match status" value="1"/>
</dbReference>
<dbReference type="SUPFAM" id="SSF51197">
    <property type="entry name" value="Clavaminate synthase-like"/>
    <property type="match status" value="1"/>
</dbReference>
<dbReference type="PANTHER" id="PTHR47990">
    <property type="entry name" value="2-OXOGLUTARATE (2OG) AND FE(II)-DEPENDENT OXYGENASE SUPERFAMILY PROTEIN-RELATED"/>
    <property type="match status" value="1"/>
</dbReference>
<dbReference type="GO" id="GO:0046872">
    <property type="term" value="F:metal ion binding"/>
    <property type="evidence" value="ECO:0007669"/>
    <property type="project" value="UniProtKB-KW"/>
</dbReference>
<dbReference type="STRING" id="106004.A0A1Y2F8W3"/>
<keyword evidence="1" id="KW-0479">Metal-binding</keyword>
<accession>A0A1Y2F8W3</accession>
<feature type="domain" description="Fe2OG dioxygenase" evidence="2">
    <location>
        <begin position="190"/>
        <end position="293"/>
    </location>
</feature>
<dbReference type="PROSITE" id="PS51471">
    <property type="entry name" value="FE2OG_OXY"/>
    <property type="match status" value="1"/>
</dbReference>
<reference evidence="3 4" key="1">
    <citation type="submission" date="2016-07" db="EMBL/GenBank/DDBJ databases">
        <title>Pervasive Adenine N6-methylation of Active Genes in Fungi.</title>
        <authorList>
            <consortium name="DOE Joint Genome Institute"/>
            <person name="Mondo S.J."/>
            <person name="Dannebaum R.O."/>
            <person name="Kuo R.C."/>
            <person name="Labutti K."/>
            <person name="Haridas S."/>
            <person name="Kuo A."/>
            <person name="Salamov A."/>
            <person name="Ahrendt S.R."/>
            <person name="Lipzen A."/>
            <person name="Sullivan W."/>
            <person name="Andreopoulos W.B."/>
            <person name="Clum A."/>
            <person name="Lindquist E."/>
            <person name="Daum C."/>
            <person name="Ramamoorthy G.K."/>
            <person name="Gryganskyi A."/>
            <person name="Culley D."/>
            <person name="Magnuson J.K."/>
            <person name="James T.Y."/>
            <person name="O'Malley M.A."/>
            <person name="Stajich J.E."/>
            <person name="Spatafora J.W."/>
            <person name="Visel A."/>
            <person name="Grigoriev I.V."/>
        </authorList>
    </citation>
    <scope>NUCLEOTIDE SEQUENCE [LARGE SCALE GENOMIC DNA]</scope>
    <source>
        <strain evidence="3 4">62-1032</strain>
    </source>
</reference>
<organism evidence="3 4">
    <name type="scientific">Leucosporidium creatinivorum</name>
    <dbReference type="NCBI Taxonomy" id="106004"/>
    <lineage>
        <taxon>Eukaryota</taxon>
        <taxon>Fungi</taxon>
        <taxon>Dikarya</taxon>
        <taxon>Basidiomycota</taxon>
        <taxon>Pucciniomycotina</taxon>
        <taxon>Microbotryomycetes</taxon>
        <taxon>Leucosporidiales</taxon>
        <taxon>Leucosporidium</taxon>
    </lineage>
</organism>
<dbReference type="OrthoDB" id="288590at2759"/>
<evidence type="ECO:0000313" key="4">
    <source>
        <dbReference type="Proteomes" id="UP000193467"/>
    </source>
</evidence>
<dbReference type="InterPro" id="IPR027443">
    <property type="entry name" value="IPNS-like_sf"/>
</dbReference>
<name>A0A1Y2F8W3_9BASI</name>
<dbReference type="Pfam" id="PF03171">
    <property type="entry name" value="2OG-FeII_Oxy"/>
    <property type="match status" value="1"/>
</dbReference>
<sequence length="374" mass="40654">MSSPSLPVLSYAVAKASPEQFAQQLQDSLSTVGFIYLDGIESHLPGWRSAWDKAFADAERFFALPQEEKEGMHISQSRHFRGYSGVGSETTQGKSDLREQIDLGPDSLPIVDYPPPPVGTPSASAIELSLYGPNLYPTTSLPELETTIRDYRALCETLANDLIRLIAASLTPQPELIVDAFTPSDASRPPYSRMKIARYPPVTDGREGAGVGAHRDGGGLTLLAQDDTGGLQVQAWDGFWINVTPRPYSLVINVGQVVENLSSGTYPSTTHRVLPTPPTATKARLSIPFFFCPPLDSVLTPLKPEQLHPELVAAAQKRAEVVSAVVKGDLIESVFGRAAWRGMTRSQEKTWRKWYGPEVDSLGGPDPKSWVAAA</sequence>
<dbReference type="InterPro" id="IPR005123">
    <property type="entry name" value="Oxoglu/Fe-dep_dioxygenase_dom"/>
</dbReference>
<dbReference type="InterPro" id="IPR050231">
    <property type="entry name" value="Iron_ascorbate_oxido_reductase"/>
</dbReference>